<dbReference type="Pfam" id="PF00089">
    <property type="entry name" value="Trypsin"/>
    <property type="match status" value="1"/>
</dbReference>
<dbReference type="RefSeq" id="XP_027730823.1">
    <property type="nucleotide sequence ID" value="XM_027875022.1"/>
</dbReference>
<dbReference type="GeneID" id="114052426"/>
<reference evidence="4" key="3">
    <citation type="submission" date="2025-09" db="UniProtKB">
        <authorList>
            <consortium name="Ensembl"/>
        </authorList>
    </citation>
    <scope>IDENTIFICATION</scope>
</reference>
<feature type="signal peptide" evidence="2">
    <location>
        <begin position="1"/>
        <end position="26"/>
    </location>
</feature>
<gene>
    <name evidence="4" type="primary">LOC114052426</name>
</gene>
<sequence>MGAVLYVLLSELLLLLLLPGYGPSEALVKDSPSSWPWLASIFLDDRYRCEGALISSEWVITLINCFGSFPVSHFTVGLGQRRLNLQNAEVLSLVEELIPIPRSLLDRKPGSLVLVKLTQPPSNNSSIYPISLAQGAIFFPWRKTCWAQGFKPDFDPYIPPDELWGVKMPLMSRTNCQAIFQLQSDCPSPEISMSNGAQCTGPPVSFTEITVADGSPLLCFFAAQWVLLGVMTWGPCSSNGLPEVYIPIYPIGTWIQDNFPNVRVVKGSPKAKLKSK</sequence>
<dbReference type="AlphaFoldDB" id="A0A4X2K753"/>
<dbReference type="SMART" id="SM00020">
    <property type="entry name" value="Tryp_SPc"/>
    <property type="match status" value="1"/>
</dbReference>
<dbReference type="InterPro" id="IPR043504">
    <property type="entry name" value="Peptidase_S1_PA_chymotrypsin"/>
</dbReference>
<dbReference type="Gene3D" id="2.40.10.10">
    <property type="entry name" value="Trypsin-like serine proteases"/>
    <property type="match status" value="2"/>
</dbReference>
<keyword evidence="5" id="KW-1185">Reference proteome</keyword>
<dbReference type="STRING" id="29139.ENSVURP00010007779"/>
<evidence type="ECO:0000313" key="4">
    <source>
        <dbReference type="Ensembl" id="ENSVURP00010007779.1"/>
    </source>
</evidence>
<evidence type="ECO:0000313" key="5">
    <source>
        <dbReference type="Proteomes" id="UP000314987"/>
    </source>
</evidence>
<dbReference type="OrthoDB" id="9804506at2759"/>
<dbReference type="Ensembl" id="ENSVURT00010008815.1">
    <property type="protein sequence ID" value="ENSVURP00010007779.1"/>
    <property type="gene ID" value="ENSVURG00010005995.1"/>
</dbReference>
<dbReference type="SUPFAM" id="SSF50494">
    <property type="entry name" value="Trypsin-like serine proteases"/>
    <property type="match status" value="1"/>
</dbReference>
<proteinExistence type="predicted"/>
<reference evidence="5" key="1">
    <citation type="submission" date="2018-12" db="EMBL/GenBank/DDBJ databases">
        <authorList>
            <person name="Yazar S."/>
        </authorList>
    </citation>
    <scope>NUCLEOTIDE SEQUENCE [LARGE SCALE GENOMIC DNA]</scope>
</reference>
<feature type="domain" description="Peptidase S1" evidence="3">
    <location>
        <begin position="17"/>
        <end position="260"/>
    </location>
</feature>
<evidence type="ECO:0000259" key="3">
    <source>
        <dbReference type="PROSITE" id="PS50240"/>
    </source>
</evidence>
<dbReference type="GO" id="GO:0006508">
    <property type="term" value="P:proteolysis"/>
    <property type="evidence" value="ECO:0007669"/>
    <property type="project" value="InterPro"/>
</dbReference>
<organism evidence="4 5">
    <name type="scientific">Vombatus ursinus</name>
    <name type="common">Common wombat</name>
    <dbReference type="NCBI Taxonomy" id="29139"/>
    <lineage>
        <taxon>Eukaryota</taxon>
        <taxon>Metazoa</taxon>
        <taxon>Chordata</taxon>
        <taxon>Craniata</taxon>
        <taxon>Vertebrata</taxon>
        <taxon>Euteleostomi</taxon>
        <taxon>Mammalia</taxon>
        <taxon>Metatheria</taxon>
        <taxon>Diprotodontia</taxon>
        <taxon>Vombatidae</taxon>
        <taxon>Vombatus</taxon>
    </lineage>
</organism>
<reference evidence="4" key="2">
    <citation type="submission" date="2025-08" db="UniProtKB">
        <authorList>
            <consortium name="Ensembl"/>
        </authorList>
    </citation>
    <scope>IDENTIFICATION</scope>
</reference>
<name>A0A4X2K753_VOMUR</name>
<evidence type="ECO:0000256" key="1">
    <source>
        <dbReference type="ARBA" id="ARBA00023157"/>
    </source>
</evidence>
<feature type="chain" id="PRO_5021288224" description="Peptidase S1 domain-containing protein" evidence="2">
    <location>
        <begin position="27"/>
        <end position="276"/>
    </location>
</feature>
<evidence type="ECO:0000256" key="2">
    <source>
        <dbReference type="SAM" id="SignalP"/>
    </source>
</evidence>
<dbReference type="OMA" id="RCEGALI"/>
<dbReference type="InterPro" id="IPR001254">
    <property type="entry name" value="Trypsin_dom"/>
</dbReference>
<dbReference type="InterPro" id="IPR009003">
    <property type="entry name" value="Peptidase_S1_PA"/>
</dbReference>
<dbReference type="Proteomes" id="UP000314987">
    <property type="component" value="Unassembled WGS sequence"/>
</dbReference>
<accession>A0A4X2K753</accession>
<protein>
    <recommendedName>
        <fullName evidence="3">Peptidase S1 domain-containing protein</fullName>
    </recommendedName>
</protein>
<keyword evidence="1" id="KW-1015">Disulfide bond</keyword>
<dbReference type="GO" id="GO:0004252">
    <property type="term" value="F:serine-type endopeptidase activity"/>
    <property type="evidence" value="ECO:0007669"/>
    <property type="project" value="InterPro"/>
</dbReference>
<dbReference type="PANTHER" id="PTHR24253:SF153">
    <property type="entry name" value="SERINE PROTEASE HEPSIN"/>
    <property type="match status" value="1"/>
</dbReference>
<dbReference type="GeneTree" id="ENSGT00940000164686"/>
<dbReference type="PANTHER" id="PTHR24253">
    <property type="entry name" value="TRANSMEMBRANE PROTEASE SERINE"/>
    <property type="match status" value="1"/>
</dbReference>
<dbReference type="PROSITE" id="PS50240">
    <property type="entry name" value="TRYPSIN_DOM"/>
    <property type="match status" value="1"/>
</dbReference>
<keyword evidence="2" id="KW-0732">Signal</keyword>